<keyword evidence="1" id="KW-0862">Zinc</keyword>
<feature type="compositionally biased region" description="Low complexity" evidence="2">
    <location>
        <begin position="415"/>
        <end position="427"/>
    </location>
</feature>
<name>A0A1E1XFD2_9ACAR</name>
<dbReference type="InterPro" id="IPR036875">
    <property type="entry name" value="Znf_CCHC_sf"/>
</dbReference>
<evidence type="ECO:0000313" key="4">
    <source>
        <dbReference type="EMBL" id="JAT97908.1"/>
    </source>
</evidence>
<sequence length="451" mass="51234">SEARLHTVDTPVHKACSRRLRGLAPECGPLLSLPRTMTTTEASQPIHLPVSAQPLLVHAPRMPTPFHGDKFEDVEDWLTNYDRVAAFNAWDEERKLRNVYFSLEDAAKMWFENHETTITTWQDFRQKLLSTFGNDARKEMAELALQSRAQRLNESVAMFVEEMTRLFNRADPSMSEAKKVRHLMRGVKEQIFVGLVRDPPCTVADFKKEATSMERALQQRYVQFDRFANITAVDFRLPMNGNDSGALRELVRSIVREELRNLPFLEQHPGVGGISDVIREELRQAVPSMPSPQPPAPHVMTYSDVLRTPAPAPPAPYRPAPLVRPAPRHPAPADAPDPRPPVRKAHVWRTPNNLPLCFHCGEAGHVLRHCPYRQMGLRGFSPDAPRPRYGERPRDIDQYLSANVPPASPPRRQSRSPSPRQFSPNRRTSFRHCPSRCSSDGRALAIQFELT</sequence>
<keyword evidence="1" id="KW-0863">Zinc-finger</keyword>
<accession>A0A1E1XFD2</accession>
<reference evidence="4" key="1">
    <citation type="journal article" date="2017" name="Front. Cell. Infect. Microbiol.">
        <title>The Distinct Transcriptional Response of the Midgut of Amblyomma sculptum and Amblyomma aureolatum Ticks to Rickettsia rickettsii Correlates to Their Differences in Susceptibility to Infection.</title>
        <authorList>
            <person name="Martins L.A."/>
            <person name="Galletti M.F.B.M."/>
            <person name="Ribeiro J.M."/>
            <person name="Fujita A."/>
            <person name="Costa F.B."/>
            <person name="Labruna M.B."/>
            <person name="Daffre S."/>
            <person name="Fogaca A.C."/>
        </authorList>
    </citation>
    <scope>NUCLEOTIDE SEQUENCE</scope>
</reference>
<feature type="region of interest" description="Disordered" evidence="2">
    <location>
        <begin position="307"/>
        <end position="345"/>
    </location>
</feature>
<evidence type="ECO:0000259" key="3">
    <source>
        <dbReference type="PROSITE" id="PS50158"/>
    </source>
</evidence>
<dbReference type="Pfam" id="PF03732">
    <property type="entry name" value="Retrotrans_gag"/>
    <property type="match status" value="1"/>
</dbReference>
<dbReference type="AlphaFoldDB" id="A0A1E1XFD2"/>
<dbReference type="SUPFAM" id="SSF57756">
    <property type="entry name" value="Retrovirus zinc finger-like domains"/>
    <property type="match status" value="1"/>
</dbReference>
<dbReference type="InterPro" id="IPR001878">
    <property type="entry name" value="Znf_CCHC"/>
</dbReference>
<dbReference type="PANTHER" id="PTHR33194">
    <property type="entry name" value="ZINC KNUCKLE DOMAINCONTAINING PROTEIN"/>
    <property type="match status" value="1"/>
</dbReference>
<dbReference type="GO" id="GO:0008270">
    <property type="term" value="F:zinc ion binding"/>
    <property type="evidence" value="ECO:0007669"/>
    <property type="project" value="UniProtKB-KW"/>
</dbReference>
<dbReference type="InterPro" id="IPR005162">
    <property type="entry name" value="Retrotrans_gag_dom"/>
</dbReference>
<feature type="compositionally biased region" description="Pro residues" evidence="2">
    <location>
        <begin position="310"/>
        <end position="339"/>
    </location>
</feature>
<dbReference type="EMBL" id="GFAC01001280">
    <property type="protein sequence ID" value="JAT97908.1"/>
    <property type="molecule type" value="mRNA"/>
</dbReference>
<protein>
    <submittedName>
        <fullName evidence="4">Putative tick transposon</fullName>
    </submittedName>
</protein>
<evidence type="ECO:0000256" key="2">
    <source>
        <dbReference type="SAM" id="MobiDB-lite"/>
    </source>
</evidence>
<dbReference type="GO" id="GO:0003676">
    <property type="term" value="F:nucleic acid binding"/>
    <property type="evidence" value="ECO:0007669"/>
    <property type="project" value="InterPro"/>
</dbReference>
<dbReference type="PANTHER" id="PTHR33194:SF4">
    <property type="entry name" value="CCHC-TYPE DOMAIN-CONTAINING PROTEIN"/>
    <property type="match status" value="1"/>
</dbReference>
<dbReference type="PROSITE" id="PS50158">
    <property type="entry name" value="ZF_CCHC"/>
    <property type="match status" value="1"/>
</dbReference>
<organism evidence="4">
    <name type="scientific">Amblyomma aureolatum</name>
    <dbReference type="NCBI Taxonomy" id="187763"/>
    <lineage>
        <taxon>Eukaryota</taxon>
        <taxon>Metazoa</taxon>
        <taxon>Ecdysozoa</taxon>
        <taxon>Arthropoda</taxon>
        <taxon>Chelicerata</taxon>
        <taxon>Arachnida</taxon>
        <taxon>Acari</taxon>
        <taxon>Parasitiformes</taxon>
        <taxon>Ixodida</taxon>
        <taxon>Ixodoidea</taxon>
        <taxon>Ixodidae</taxon>
        <taxon>Amblyomminae</taxon>
        <taxon>Amblyomma</taxon>
    </lineage>
</organism>
<feature type="non-terminal residue" evidence="4">
    <location>
        <position position="1"/>
    </location>
</feature>
<proteinExistence type="evidence at transcript level"/>
<keyword evidence="1" id="KW-0479">Metal-binding</keyword>
<feature type="domain" description="CCHC-type" evidence="3">
    <location>
        <begin position="357"/>
        <end position="371"/>
    </location>
</feature>
<evidence type="ECO:0000256" key="1">
    <source>
        <dbReference type="PROSITE-ProRule" id="PRU00047"/>
    </source>
</evidence>
<feature type="region of interest" description="Disordered" evidence="2">
    <location>
        <begin position="400"/>
        <end position="436"/>
    </location>
</feature>